<sequence length="468" mass="55711">MKIQQEKYLCRIKRNYDKNVAKKPSYHHLNYTENLPKLSKTQEIYKRHSIKIPKLLHIDSNRLFQFSLSGRPPSNTHFNDFLKYYLFAVSYIWQGSWLLYGLYDFVRNCTIRYNSDKTIYPYKDNVFSLVKYFQYKLRLNSYLQQENKKKIWNTQRQVENNYFLEKINDDKPSTYIYSKIYQNMKYLHNLTTFNKNCKKLNNYMCLSMGNLQYSNISLIKKMDSKKSKSFENTIDFGNECPLNKSTSKSIKLLRNLKFESNKDNKTEHALAIPTFLYIIFAFSLASNISWLLIWQQNNIIVALIFVNIMDATLYATLIVSVNHLKCVMTQLNIEIWMFRLFLQNGLAFYATVGSVAALYIFSNTMSNGPYEEEEIINSSDISATIIFCINAVGWWIVDTFIYLNELRYIYTPYFVYIITLFYLLIVEYHVELNYHKIMVIILLIIVTSMFILKIVFLCFHVYVKKFKI</sequence>
<evidence type="ECO:0000313" key="2">
    <source>
        <dbReference type="EMBL" id="OAF67479.1"/>
    </source>
</evidence>
<dbReference type="PANTHER" id="PTHR33802">
    <property type="entry name" value="SI:CH211-161H7.5-RELATED"/>
    <property type="match status" value="1"/>
</dbReference>
<dbReference type="OrthoDB" id="5586934at2759"/>
<reference evidence="2 3" key="1">
    <citation type="submission" date="2016-04" db="EMBL/GenBank/DDBJ databases">
        <title>The genome of Intoshia linei affirms orthonectids as highly simplified spiralians.</title>
        <authorList>
            <person name="Mikhailov K.V."/>
            <person name="Slusarev G.S."/>
            <person name="Nikitin M.A."/>
            <person name="Logacheva M.D."/>
            <person name="Penin A."/>
            <person name="Aleoshin V."/>
            <person name="Panchin Y.V."/>
        </authorList>
    </citation>
    <scope>NUCLEOTIDE SEQUENCE [LARGE SCALE GENOMIC DNA]</scope>
    <source>
        <strain evidence="2">Intl2013</strain>
        <tissue evidence="2">Whole animal</tissue>
    </source>
</reference>
<dbReference type="PANTHER" id="PTHR33802:SF1">
    <property type="entry name" value="XK-RELATED PROTEIN"/>
    <property type="match status" value="1"/>
</dbReference>
<name>A0A177AZN2_9BILA</name>
<evidence type="ECO:0000313" key="3">
    <source>
        <dbReference type="Proteomes" id="UP000078046"/>
    </source>
</evidence>
<feature type="transmembrane region" description="Helical" evidence="1">
    <location>
        <begin position="381"/>
        <end position="401"/>
    </location>
</feature>
<evidence type="ECO:0000256" key="1">
    <source>
        <dbReference type="SAM" id="Phobius"/>
    </source>
</evidence>
<protein>
    <submittedName>
        <fullName evidence="2">Uncharacterized protein</fullName>
    </submittedName>
</protein>
<dbReference type="AlphaFoldDB" id="A0A177AZN2"/>
<feature type="transmembrane region" description="Helical" evidence="1">
    <location>
        <begin position="408"/>
        <end position="425"/>
    </location>
</feature>
<comment type="caution">
    <text evidence="2">The sequence shown here is derived from an EMBL/GenBank/DDBJ whole genome shotgun (WGS) entry which is preliminary data.</text>
</comment>
<dbReference type="Proteomes" id="UP000078046">
    <property type="component" value="Unassembled WGS sequence"/>
</dbReference>
<accession>A0A177AZN2</accession>
<dbReference type="EMBL" id="LWCA01000648">
    <property type="protein sequence ID" value="OAF67479.1"/>
    <property type="molecule type" value="Genomic_DNA"/>
</dbReference>
<keyword evidence="3" id="KW-1185">Reference proteome</keyword>
<keyword evidence="1" id="KW-0472">Membrane</keyword>
<keyword evidence="1" id="KW-1133">Transmembrane helix</keyword>
<feature type="transmembrane region" description="Helical" evidence="1">
    <location>
        <begin position="270"/>
        <end position="293"/>
    </location>
</feature>
<feature type="transmembrane region" description="Helical" evidence="1">
    <location>
        <begin position="340"/>
        <end position="361"/>
    </location>
</feature>
<feature type="transmembrane region" description="Helical" evidence="1">
    <location>
        <begin position="437"/>
        <end position="463"/>
    </location>
</feature>
<feature type="transmembrane region" description="Helical" evidence="1">
    <location>
        <begin position="299"/>
        <end position="319"/>
    </location>
</feature>
<keyword evidence="1" id="KW-0812">Transmembrane</keyword>
<gene>
    <name evidence="2" type="ORF">A3Q56_04769</name>
</gene>
<proteinExistence type="predicted"/>
<organism evidence="2 3">
    <name type="scientific">Intoshia linei</name>
    <dbReference type="NCBI Taxonomy" id="1819745"/>
    <lineage>
        <taxon>Eukaryota</taxon>
        <taxon>Metazoa</taxon>
        <taxon>Spiralia</taxon>
        <taxon>Lophotrochozoa</taxon>
        <taxon>Mesozoa</taxon>
        <taxon>Orthonectida</taxon>
        <taxon>Rhopaluridae</taxon>
        <taxon>Intoshia</taxon>
    </lineage>
</organism>